<comment type="similarity">
    <text evidence="1">Belongs to the DNA mismatch repair MutL/HexB family.</text>
</comment>
<evidence type="ECO:0000259" key="2">
    <source>
        <dbReference type="Pfam" id="PF02518"/>
    </source>
</evidence>
<protein>
    <recommendedName>
        <fullName evidence="2">Histidine kinase/HSP90-like ATPase domain-containing protein</fullName>
    </recommendedName>
</protein>
<dbReference type="GO" id="GO:0016887">
    <property type="term" value="F:ATP hydrolysis activity"/>
    <property type="evidence" value="ECO:0007669"/>
    <property type="project" value="InterPro"/>
</dbReference>
<dbReference type="InterPro" id="IPR038973">
    <property type="entry name" value="MutL/Mlh/Pms-like"/>
</dbReference>
<comment type="caution">
    <text evidence="3">The sequence shown here is derived from an EMBL/GenBank/DDBJ whole genome shotgun (WGS) entry which is preliminary data.</text>
</comment>
<dbReference type="InterPro" id="IPR003594">
    <property type="entry name" value="HATPase_dom"/>
</dbReference>
<dbReference type="PANTHER" id="PTHR10073">
    <property type="entry name" value="DNA MISMATCH REPAIR PROTEIN MLH, PMS, MUTL"/>
    <property type="match status" value="1"/>
</dbReference>
<organism evidence="3">
    <name type="scientific">Ooceraea biroi</name>
    <name type="common">Clonal raider ant</name>
    <name type="synonym">Cerapachys biroi</name>
    <dbReference type="NCBI Taxonomy" id="2015173"/>
    <lineage>
        <taxon>Eukaryota</taxon>
        <taxon>Metazoa</taxon>
        <taxon>Ecdysozoa</taxon>
        <taxon>Arthropoda</taxon>
        <taxon>Hexapoda</taxon>
        <taxon>Insecta</taxon>
        <taxon>Pterygota</taxon>
        <taxon>Neoptera</taxon>
        <taxon>Endopterygota</taxon>
        <taxon>Hymenoptera</taxon>
        <taxon>Apocrita</taxon>
        <taxon>Aculeata</taxon>
        <taxon>Formicoidea</taxon>
        <taxon>Formicidae</taxon>
        <taxon>Dorylinae</taxon>
        <taxon>Ooceraea</taxon>
    </lineage>
</organism>
<evidence type="ECO:0000256" key="1">
    <source>
        <dbReference type="ARBA" id="ARBA00006082"/>
    </source>
</evidence>
<dbReference type="EMBL" id="QOIP01000012">
    <property type="protein sequence ID" value="RLU15886.1"/>
    <property type="molecule type" value="Genomic_DNA"/>
</dbReference>
<feature type="domain" description="Histidine kinase/HSP90-like ATPase" evidence="2">
    <location>
        <begin position="20"/>
        <end position="140"/>
    </location>
</feature>
<sequence>MRNKAELNIDTLIGSSVLSFVQCILELVGNSLNAHAAAIAIRIHIEKREIHVIDNGIGIPKDKLEHITDSKTETMGSQYQMCELNKLSNTLTNIRQLSDTLTIASRYQDSTETFMKVFKMSYASNLTQIEQRPSRGTTISVYGFHETPVDKKWNISTICFLIATIAVKQLEVRFRLS</sequence>
<dbReference type="Pfam" id="PF02518">
    <property type="entry name" value="HATPase_c"/>
    <property type="match status" value="1"/>
</dbReference>
<reference evidence="3" key="1">
    <citation type="journal article" date="2018" name="Genome Res.">
        <title>The genomic architecture and molecular evolution of ant odorant receptors.</title>
        <authorList>
            <person name="McKenzie S.K."/>
            <person name="Kronauer D.J.C."/>
        </authorList>
    </citation>
    <scope>NUCLEOTIDE SEQUENCE [LARGE SCALE GENOMIC DNA]</scope>
    <source>
        <strain evidence="3">Clonal line C1</strain>
    </source>
</reference>
<dbReference type="GO" id="GO:0006298">
    <property type="term" value="P:mismatch repair"/>
    <property type="evidence" value="ECO:0007669"/>
    <property type="project" value="InterPro"/>
</dbReference>
<dbReference type="PANTHER" id="PTHR10073:SF47">
    <property type="entry name" value="DNA MISMATCH REPAIR PROTEIN MLH3"/>
    <property type="match status" value="1"/>
</dbReference>
<gene>
    <name evidence="3" type="ORF">DMN91_011642</name>
</gene>
<dbReference type="GO" id="GO:0032300">
    <property type="term" value="C:mismatch repair complex"/>
    <property type="evidence" value="ECO:0007669"/>
    <property type="project" value="InterPro"/>
</dbReference>
<dbReference type="AlphaFoldDB" id="A0A3L8D6K9"/>
<accession>A0A3L8D6K9</accession>
<dbReference type="OrthoDB" id="429932at2759"/>
<dbReference type="SUPFAM" id="SSF55874">
    <property type="entry name" value="ATPase domain of HSP90 chaperone/DNA topoisomerase II/histidine kinase"/>
    <property type="match status" value="1"/>
</dbReference>
<reference evidence="3" key="2">
    <citation type="submission" date="2018-07" db="EMBL/GenBank/DDBJ databases">
        <authorList>
            <person name="Mckenzie S.K."/>
            <person name="Kronauer D.J.C."/>
        </authorList>
    </citation>
    <scope>NUCLEOTIDE SEQUENCE</scope>
    <source>
        <strain evidence="3">Clonal line C1</strain>
    </source>
</reference>
<name>A0A3L8D6K9_OOCBI</name>
<evidence type="ECO:0000313" key="3">
    <source>
        <dbReference type="EMBL" id="RLU15886.1"/>
    </source>
</evidence>
<dbReference type="InterPro" id="IPR036890">
    <property type="entry name" value="HATPase_C_sf"/>
</dbReference>
<dbReference type="Proteomes" id="UP000279307">
    <property type="component" value="Chromosome 12"/>
</dbReference>
<proteinExistence type="inferred from homology"/>
<dbReference type="GO" id="GO:0140664">
    <property type="term" value="F:ATP-dependent DNA damage sensor activity"/>
    <property type="evidence" value="ECO:0007669"/>
    <property type="project" value="InterPro"/>
</dbReference>
<dbReference type="Gene3D" id="3.30.565.10">
    <property type="entry name" value="Histidine kinase-like ATPase, C-terminal domain"/>
    <property type="match status" value="1"/>
</dbReference>